<dbReference type="InterPro" id="IPR041095">
    <property type="entry name" value="EFG_II"/>
</dbReference>
<dbReference type="SMART" id="SM00838">
    <property type="entry name" value="EFG_C"/>
    <property type="match status" value="1"/>
</dbReference>
<evidence type="ECO:0000256" key="3">
    <source>
        <dbReference type="ARBA" id="ARBA00022517"/>
    </source>
</evidence>
<dbReference type="Pfam" id="PF14492">
    <property type="entry name" value="EFG_III"/>
    <property type="match status" value="1"/>
</dbReference>
<dbReference type="EMBL" id="JAWQEG010003911">
    <property type="protein sequence ID" value="KAK3863901.1"/>
    <property type="molecule type" value="Genomic_DNA"/>
</dbReference>
<dbReference type="Gene3D" id="3.40.50.300">
    <property type="entry name" value="P-loop containing nucleotide triphosphate hydrolases"/>
    <property type="match status" value="1"/>
</dbReference>
<dbReference type="FunFam" id="3.30.70.870:FF:000002">
    <property type="entry name" value="Translation elongation factor 2"/>
    <property type="match status" value="1"/>
</dbReference>
<organism evidence="12 13">
    <name type="scientific">Petrolisthes cinctipes</name>
    <name type="common">Flat porcelain crab</name>
    <dbReference type="NCBI Taxonomy" id="88211"/>
    <lineage>
        <taxon>Eukaryota</taxon>
        <taxon>Metazoa</taxon>
        <taxon>Ecdysozoa</taxon>
        <taxon>Arthropoda</taxon>
        <taxon>Crustacea</taxon>
        <taxon>Multicrustacea</taxon>
        <taxon>Malacostraca</taxon>
        <taxon>Eumalacostraca</taxon>
        <taxon>Eucarida</taxon>
        <taxon>Decapoda</taxon>
        <taxon>Pleocyemata</taxon>
        <taxon>Anomura</taxon>
        <taxon>Galatheoidea</taxon>
        <taxon>Porcellanidae</taxon>
        <taxon>Petrolisthes</taxon>
    </lineage>
</organism>
<feature type="domain" description="Tr-type G" evidence="11">
    <location>
        <begin position="18"/>
        <end position="275"/>
    </location>
</feature>
<dbReference type="GO" id="GO:0005525">
    <property type="term" value="F:GTP binding"/>
    <property type="evidence" value="ECO:0007669"/>
    <property type="project" value="UniProtKB-KW"/>
</dbReference>
<dbReference type="GO" id="GO:0003924">
    <property type="term" value="F:GTPase activity"/>
    <property type="evidence" value="ECO:0007669"/>
    <property type="project" value="InterPro"/>
</dbReference>
<dbReference type="CDD" id="cd01681">
    <property type="entry name" value="aeEF2_snRNP_like_IV"/>
    <property type="match status" value="1"/>
</dbReference>
<dbReference type="Gene3D" id="2.40.30.10">
    <property type="entry name" value="Translation factors"/>
    <property type="match status" value="1"/>
</dbReference>
<dbReference type="Gene3D" id="3.30.70.870">
    <property type="entry name" value="Elongation Factor G (Translational Gtpase), domain 3"/>
    <property type="match status" value="1"/>
</dbReference>
<dbReference type="Pfam" id="PF00009">
    <property type="entry name" value="GTP_EFTU"/>
    <property type="match status" value="1"/>
</dbReference>
<dbReference type="CDD" id="cd16268">
    <property type="entry name" value="EF2_II"/>
    <property type="match status" value="1"/>
</dbReference>
<proteinExistence type="predicted"/>
<dbReference type="PANTHER" id="PTHR42908:SF3">
    <property type="entry name" value="ELONGATION FACTOR-LIKE GTPASE 1"/>
    <property type="match status" value="1"/>
</dbReference>
<evidence type="ECO:0000256" key="10">
    <source>
        <dbReference type="SAM" id="MobiDB-lite"/>
    </source>
</evidence>
<evidence type="ECO:0000259" key="11">
    <source>
        <dbReference type="PROSITE" id="PS51722"/>
    </source>
</evidence>
<comment type="caution">
    <text evidence="12">The sequence shown here is derived from an EMBL/GenBank/DDBJ whole genome shotgun (WGS) entry which is preliminary data.</text>
</comment>
<dbReference type="SUPFAM" id="SSF54980">
    <property type="entry name" value="EF-G C-terminal domain-like"/>
    <property type="match status" value="2"/>
</dbReference>
<accession>A0AAE1K2P2</accession>
<dbReference type="GO" id="GO:0042256">
    <property type="term" value="P:cytosolic ribosome assembly"/>
    <property type="evidence" value="ECO:0007669"/>
    <property type="project" value="TreeGrafter"/>
</dbReference>
<dbReference type="InterPro" id="IPR000795">
    <property type="entry name" value="T_Tr_GTP-bd_dom"/>
</dbReference>
<dbReference type="GO" id="GO:0043022">
    <property type="term" value="F:ribosome binding"/>
    <property type="evidence" value="ECO:0007669"/>
    <property type="project" value="TreeGrafter"/>
</dbReference>
<dbReference type="CDD" id="cd04096">
    <property type="entry name" value="eEF2_snRNP_like_C"/>
    <property type="match status" value="1"/>
</dbReference>
<evidence type="ECO:0000256" key="6">
    <source>
        <dbReference type="ARBA" id="ARBA00023134"/>
    </source>
</evidence>
<protein>
    <recommendedName>
        <fullName evidence="8">Ribosome assembly protein 1</fullName>
    </recommendedName>
    <alternativeName>
        <fullName evidence="9">Elongation factor-like 1</fullName>
    </alternativeName>
</protein>
<keyword evidence="6" id="KW-0342">GTP-binding</keyword>
<dbReference type="SUPFAM" id="SSF50447">
    <property type="entry name" value="Translation proteins"/>
    <property type="match status" value="1"/>
</dbReference>
<dbReference type="GO" id="GO:0005829">
    <property type="term" value="C:cytosol"/>
    <property type="evidence" value="ECO:0007669"/>
    <property type="project" value="TreeGrafter"/>
</dbReference>
<comment type="catalytic activity">
    <reaction evidence="7">
        <text>GTP + H2O = GDP + phosphate + H(+)</text>
        <dbReference type="Rhea" id="RHEA:19669"/>
        <dbReference type="ChEBI" id="CHEBI:15377"/>
        <dbReference type="ChEBI" id="CHEBI:15378"/>
        <dbReference type="ChEBI" id="CHEBI:37565"/>
        <dbReference type="ChEBI" id="CHEBI:43474"/>
        <dbReference type="ChEBI" id="CHEBI:58189"/>
    </reaction>
</comment>
<keyword evidence="13" id="KW-1185">Reference proteome</keyword>
<dbReference type="InterPro" id="IPR056752">
    <property type="entry name" value="EFL1"/>
</dbReference>
<dbReference type="FunFam" id="3.30.70.240:FF:000006">
    <property type="entry name" value="Elongation factor like GTPase 1"/>
    <property type="match status" value="1"/>
</dbReference>
<dbReference type="FunFam" id="3.40.50.300:FF:000746">
    <property type="entry name" value="Ribosome assembly protein 1"/>
    <property type="match status" value="1"/>
</dbReference>
<evidence type="ECO:0000256" key="9">
    <source>
        <dbReference type="ARBA" id="ARBA00081809"/>
    </source>
</evidence>
<dbReference type="InterPro" id="IPR014721">
    <property type="entry name" value="Ribsml_uS5_D2-typ_fold_subgr"/>
</dbReference>
<reference evidence="12" key="1">
    <citation type="submission" date="2023-10" db="EMBL/GenBank/DDBJ databases">
        <title>Genome assemblies of two species of porcelain crab, Petrolisthes cinctipes and Petrolisthes manimaculis (Anomura: Porcellanidae).</title>
        <authorList>
            <person name="Angst P."/>
        </authorList>
    </citation>
    <scope>NUCLEOTIDE SEQUENCE</scope>
    <source>
        <strain evidence="12">PB745_01</strain>
        <tissue evidence="12">Gill</tissue>
    </source>
</reference>
<name>A0AAE1K2P2_PETCI</name>
<evidence type="ECO:0000313" key="13">
    <source>
        <dbReference type="Proteomes" id="UP001286313"/>
    </source>
</evidence>
<dbReference type="PRINTS" id="PR00315">
    <property type="entry name" value="ELONGATNFCT"/>
</dbReference>
<evidence type="ECO:0000313" key="12">
    <source>
        <dbReference type="EMBL" id="KAK3863901.1"/>
    </source>
</evidence>
<dbReference type="Proteomes" id="UP001286313">
    <property type="component" value="Unassembled WGS sequence"/>
</dbReference>
<sequence>MVAGERKEGEPTLMGNPNNIRNLCIMAHVDHGKTSLADALVASNGIINQRQAGRIRYMDSHKEEIERGITMKSSCVSLLYKKESQSYLINLIDSPGHVDFSWEVSTAVRLCDGAIIVVDVMEGVCAQTKVVLQQAWVENIHPVLVLNKIDRLILETKMSPIDCYYHIAQVLEQVNAYMGELYNTALLGKNKEEIEERQRVDRERKVSERERRVSESKSPEASLNFADWGIETEDDSHLYFSPEQGNVVFASAFDGWGFSIHHFAVQLSAKLGMNKDVLMKTLWGDYYITSKGGEKRILSGARDKRKSPLFVTLILENLYKVYDVVMNQKDKIEIEKLATILGVKIPISIAKSTDARQKLNSLCSGWLPLASAVLDMVVVHLPSAASITEERAARLMCSATKRFDSLPQESQELKQAFVRCSGREGEPLIVYVSKMFGVERKNLPQNSTARERVLGGGGGVQQGAMCEEELAARREEIRRMREVAKGGQTSTENGDGSRPLTEEELAEILRNQQVMAEEKRVAEEVRKKYEEEEVFVAFARVFSGTLRPGDKVYVLGPKHDPATVLALLKEEDISEESVKNYQHINVCQVLDLYLMLGRDFERLESASAGSLVGITGLAGCVIKSATLASTPALPAFTELTHNATPILRVAVEPNDPRDLPKLRAGLKLLNQADPCVQILLQQSGEYVMVTAGEIHLQRCVDDLQERYARVPVHISDPIVPFRETIIPPPIFDRLNEAILGENVNTRKDEKRDPLGVVEVENRVGHLRVRAAPLPASVTALLEQHQDLLKLLQAASGVHSAGHRTTKVGLDIKENTNTTDTTTSEAILDDVNKDSEFGVDLTDSQKMSEETALAITNLKKSLEKGFQEAGPEWDGVVDQIWSFGPSRCGPNLLLNQIKSYPRHSVWEPATLVDSPLTAYDISFITGFQMATGAGPLCDEPMMGVCFIVEDWSLAVTASQEEDDGEHSLRGPSISSGQVISFVKDNLKLAFENQCQRLMCAMYSCVISVTTEVVGRMYSVINKRQGRIVDGDITEGSTSWNVTTYLPVVESMNFANELRKSTSGEAMPQLVFSHWEMLDMDPFWEPQTTEELAHWGEKSDTDNLARKYMKDVRKRKGLAIDEKIVEFAEKQRTLTRNK</sequence>
<evidence type="ECO:0000256" key="5">
    <source>
        <dbReference type="ARBA" id="ARBA00022801"/>
    </source>
</evidence>
<dbReference type="GO" id="GO:1990904">
    <property type="term" value="C:ribonucleoprotein complex"/>
    <property type="evidence" value="ECO:0007669"/>
    <property type="project" value="TreeGrafter"/>
</dbReference>
<dbReference type="AlphaFoldDB" id="A0AAE1K2P2"/>
<evidence type="ECO:0000256" key="7">
    <source>
        <dbReference type="ARBA" id="ARBA00048548"/>
    </source>
</evidence>
<dbReference type="PROSITE" id="PS51722">
    <property type="entry name" value="G_TR_2"/>
    <property type="match status" value="1"/>
</dbReference>
<gene>
    <name evidence="12" type="ORF">Pcinc_030368</name>
</gene>
<keyword evidence="2" id="KW-0963">Cytoplasm</keyword>
<evidence type="ECO:0000256" key="2">
    <source>
        <dbReference type="ARBA" id="ARBA00022490"/>
    </source>
</evidence>
<dbReference type="CDD" id="cd16261">
    <property type="entry name" value="EF2_snRNP_III"/>
    <property type="match status" value="1"/>
</dbReference>
<dbReference type="Pfam" id="PF25118">
    <property type="entry name" value="EFL1"/>
    <property type="match status" value="1"/>
</dbReference>
<dbReference type="InterPro" id="IPR005225">
    <property type="entry name" value="Small_GTP-bd"/>
</dbReference>
<dbReference type="InterPro" id="IPR027417">
    <property type="entry name" value="P-loop_NTPase"/>
</dbReference>
<keyword evidence="4" id="KW-0547">Nucleotide-binding</keyword>
<dbReference type="InterPro" id="IPR035647">
    <property type="entry name" value="EFG_III/V"/>
</dbReference>
<dbReference type="Pfam" id="PF00679">
    <property type="entry name" value="EFG_C"/>
    <property type="match status" value="1"/>
</dbReference>
<dbReference type="InterPro" id="IPR020568">
    <property type="entry name" value="Ribosomal_Su5_D2-typ_SF"/>
</dbReference>
<dbReference type="InterPro" id="IPR009000">
    <property type="entry name" value="Transl_B-barrel_sf"/>
</dbReference>
<evidence type="ECO:0000256" key="1">
    <source>
        <dbReference type="ARBA" id="ARBA00004496"/>
    </source>
</evidence>
<evidence type="ECO:0000256" key="4">
    <source>
        <dbReference type="ARBA" id="ARBA00022741"/>
    </source>
</evidence>
<dbReference type="Gene3D" id="3.30.230.10">
    <property type="match status" value="1"/>
</dbReference>
<dbReference type="SUPFAM" id="SSF54211">
    <property type="entry name" value="Ribosomal protein S5 domain 2-like"/>
    <property type="match status" value="1"/>
</dbReference>
<keyword evidence="5" id="KW-0378">Hydrolase</keyword>
<dbReference type="Gene3D" id="3.30.70.240">
    <property type="match status" value="1"/>
</dbReference>
<comment type="subcellular location">
    <subcellularLocation>
        <location evidence="1">Cytoplasm</location>
    </subcellularLocation>
</comment>
<feature type="region of interest" description="Disordered" evidence="10">
    <location>
        <begin position="197"/>
        <end position="218"/>
    </location>
</feature>
<dbReference type="NCBIfam" id="TIGR00231">
    <property type="entry name" value="small_GTP"/>
    <property type="match status" value="1"/>
</dbReference>
<dbReference type="PANTHER" id="PTHR42908">
    <property type="entry name" value="TRANSLATION ELONGATION FACTOR-RELATED"/>
    <property type="match status" value="1"/>
</dbReference>
<dbReference type="InterPro" id="IPR000640">
    <property type="entry name" value="EFG_V-like"/>
</dbReference>
<evidence type="ECO:0000256" key="8">
    <source>
        <dbReference type="ARBA" id="ARBA00068031"/>
    </source>
</evidence>
<dbReference type="SUPFAM" id="SSF52540">
    <property type="entry name" value="P-loop containing nucleoside triphosphate hydrolases"/>
    <property type="match status" value="1"/>
</dbReference>
<keyword evidence="3" id="KW-0690">Ribosome biogenesis</keyword>